<reference evidence="6 7" key="2">
    <citation type="submission" date="2018-11" db="EMBL/GenBank/DDBJ databases">
        <authorList>
            <consortium name="Pathogen Informatics"/>
        </authorList>
    </citation>
    <scope>NUCLEOTIDE SEQUENCE [LARGE SCALE GENOMIC DNA]</scope>
</reference>
<keyword evidence="1 2" id="KW-0694">RNA-binding</keyword>
<evidence type="ECO:0000313" key="6">
    <source>
        <dbReference type="EMBL" id="VDK37202.1"/>
    </source>
</evidence>
<dbReference type="WBParaSite" id="TASK_0000671101-mRNA-1">
    <property type="protein sequence ID" value="TASK_0000671101-mRNA-1"/>
    <property type="gene ID" value="TASK_0000671101"/>
</dbReference>
<feature type="region of interest" description="Disordered" evidence="3">
    <location>
        <begin position="117"/>
        <end position="288"/>
    </location>
</feature>
<evidence type="ECO:0000313" key="8">
    <source>
        <dbReference type="WBParaSite" id="TASK_0000671101-mRNA-1"/>
    </source>
</evidence>
<gene>
    <name evidence="6" type="ORF">TASK_LOCUS6712</name>
</gene>
<dbReference type="EMBL" id="UYRS01018528">
    <property type="protein sequence ID" value="VDK37202.1"/>
    <property type="molecule type" value="Genomic_DNA"/>
</dbReference>
<dbReference type="Pfam" id="PF00076">
    <property type="entry name" value="RRM_1"/>
    <property type="match status" value="2"/>
</dbReference>
<dbReference type="PROSITE" id="PS50102">
    <property type="entry name" value="RRM"/>
    <property type="match status" value="2"/>
</dbReference>
<feature type="domain" description="HTH La-type RNA-binding" evidence="5">
    <location>
        <begin position="306"/>
        <end position="398"/>
    </location>
</feature>
<dbReference type="InterPro" id="IPR000504">
    <property type="entry name" value="RRM_dom"/>
</dbReference>
<dbReference type="InterPro" id="IPR035979">
    <property type="entry name" value="RBD_domain_sf"/>
</dbReference>
<dbReference type="PROSITE" id="PS50961">
    <property type="entry name" value="HTH_LA"/>
    <property type="match status" value="1"/>
</dbReference>
<feature type="compositionally biased region" description="Basic and acidic residues" evidence="3">
    <location>
        <begin position="142"/>
        <end position="151"/>
    </location>
</feature>
<feature type="compositionally biased region" description="Low complexity" evidence="3">
    <location>
        <begin position="169"/>
        <end position="178"/>
    </location>
</feature>
<protein>
    <submittedName>
        <fullName evidence="8">HTH La-type RNA-binding domain-containing protein</fullName>
    </submittedName>
</protein>
<feature type="region of interest" description="Disordered" evidence="3">
    <location>
        <begin position="932"/>
        <end position="981"/>
    </location>
</feature>
<keyword evidence="7" id="KW-1185">Reference proteome</keyword>
<dbReference type="Gene3D" id="1.10.10.10">
    <property type="entry name" value="Winged helix-like DNA-binding domain superfamily/Winged helix DNA-binding domain"/>
    <property type="match status" value="1"/>
</dbReference>
<name>A0A0R3W8L3_TAEAS</name>
<dbReference type="SUPFAM" id="SSF46785">
    <property type="entry name" value="Winged helix' DNA-binding domain"/>
    <property type="match status" value="1"/>
</dbReference>
<evidence type="ECO:0000256" key="2">
    <source>
        <dbReference type="PROSITE-ProRule" id="PRU00332"/>
    </source>
</evidence>
<reference evidence="8" key="1">
    <citation type="submission" date="2017-02" db="UniProtKB">
        <authorList>
            <consortium name="WormBaseParasite"/>
        </authorList>
    </citation>
    <scope>IDENTIFICATION</scope>
</reference>
<dbReference type="CDD" id="cd07323">
    <property type="entry name" value="LAM"/>
    <property type="match status" value="1"/>
</dbReference>
<feature type="domain" description="RRM" evidence="4">
    <location>
        <begin position="6"/>
        <end position="54"/>
    </location>
</feature>
<feature type="compositionally biased region" description="Basic residues" evidence="3">
    <location>
        <begin position="934"/>
        <end position="947"/>
    </location>
</feature>
<dbReference type="SMART" id="SM00715">
    <property type="entry name" value="LA"/>
    <property type="match status" value="1"/>
</dbReference>
<accession>A0A0R3W8L3</accession>
<evidence type="ECO:0000259" key="5">
    <source>
        <dbReference type="PROSITE" id="PS50961"/>
    </source>
</evidence>
<dbReference type="Gene3D" id="3.30.70.330">
    <property type="match status" value="2"/>
</dbReference>
<evidence type="ECO:0000256" key="3">
    <source>
        <dbReference type="SAM" id="MobiDB-lite"/>
    </source>
</evidence>
<dbReference type="AlphaFoldDB" id="A0A0R3W8L3"/>
<evidence type="ECO:0000313" key="7">
    <source>
        <dbReference type="Proteomes" id="UP000282613"/>
    </source>
</evidence>
<dbReference type="Proteomes" id="UP000282613">
    <property type="component" value="Unassembled WGS sequence"/>
</dbReference>
<organism evidence="8">
    <name type="scientific">Taenia asiatica</name>
    <name type="common">Asian tapeworm</name>
    <dbReference type="NCBI Taxonomy" id="60517"/>
    <lineage>
        <taxon>Eukaryota</taxon>
        <taxon>Metazoa</taxon>
        <taxon>Spiralia</taxon>
        <taxon>Lophotrochozoa</taxon>
        <taxon>Platyhelminthes</taxon>
        <taxon>Cestoda</taxon>
        <taxon>Eucestoda</taxon>
        <taxon>Cyclophyllidea</taxon>
        <taxon>Taeniidae</taxon>
        <taxon>Taenia</taxon>
    </lineage>
</organism>
<feature type="compositionally biased region" description="Basic residues" evidence="3">
    <location>
        <begin position="123"/>
        <end position="141"/>
    </location>
</feature>
<dbReference type="STRING" id="60517.A0A0R3W8L3"/>
<dbReference type="SMART" id="SM00360">
    <property type="entry name" value="RRM"/>
    <property type="match status" value="2"/>
</dbReference>
<evidence type="ECO:0000256" key="1">
    <source>
        <dbReference type="ARBA" id="ARBA00022884"/>
    </source>
</evidence>
<feature type="compositionally biased region" description="Acidic residues" evidence="3">
    <location>
        <begin position="431"/>
        <end position="444"/>
    </location>
</feature>
<dbReference type="SUPFAM" id="SSF54928">
    <property type="entry name" value="RNA-binding domain, RBD"/>
    <property type="match status" value="2"/>
</dbReference>
<sequence length="981" mass="109044">MPRHVASVHIKNLADGVRHEDLRHAFGKFGRVIDVTVPVNYHTGRPKGFAFVEYPFDRTITLDQSKITQFKAVSQALVQPSAMASWFIQRATPCCIPPIPFLCPCVCVAPAEMRARDSGSRGRSWRSRSRSRSRSFRRRDRSSRDRSDSYSRRRGGSGRGGRQDDYRQSSRGRSYSRSADAENSTRRDDRESTKNGHWAEERGRRRRSRASSRELSRGSSRGGVRNRDGPDARSSPPRRDDSRSPAIDRSPSRRGGSRSPSPSRGEEGFSQSPMRSRSISRGRSVHGGLSSCKCCSISLSQASTVTNGDAVDAKAIRKQLEFYFSDANLSHDGFFRAEVQRSPDASLGLDLLLRCNKLKALGATRDHLLAAAEHSKLLEVNTPGTAIRRKAPFNPAPTSTDCIVLATGIPCLQSQTEEEEEGMDQEIDEVEAGEEVEDGEEDDLEQSKSTGDNDRIEEDIGADVAAMSFASTIDWLRDHLKEFGLVKHINMPRFKTSGSIRGFGFVEFASKSAAERAVSALAPMEKDLVCSSNLEASICGRKVAALASAANTPEAGWTPKLAPYATNLSMEERLARQFVWRCCSRRSKQVVSAYRRLFAAGYRMPNPLEAECTSFLFLLHMYYIMECDMVLLESRVSCRDLSSDRIALPKRKNVKCCTHFTSPDRLITEGVCSVDSGGEGAETGVGPARGKGLRLLSYRDWLTWRTRFYAWLRAWTERMRKRTDRLIARAERKHRAPMLYPSDTRRGETATTNAGVAVVMPPSTEGAVTVAEEEKSLVAALPGNFCSGTVVEVYWPLDEELQQMEPRQRMRRVRAAIEHSILQSHRLLRAVAHFDTKPCDYLQPLEEVREGTDPVSIPSTSQSATFVRVFVRFREAAEARTFVGLLSEYTMGNSGDSGGGVSGGCFAWGSVLEGQRERAYCTTIAAAKAGGAERRRRAQVAKRRRKADRQQYQPAQPQTPTASAAVNNGLPKPTRIVFDEE</sequence>
<evidence type="ECO:0000259" key="4">
    <source>
        <dbReference type="PROSITE" id="PS50102"/>
    </source>
</evidence>
<feature type="compositionally biased region" description="Basic and acidic residues" evidence="3">
    <location>
        <begin position="179"/>
        <end position="203"/>
    </location>
</feature>
<dbReference type="GO" id="GO:0003723">
    <property type="term" value="F:RNA binding"/>
    <property type="evidence" value="ECO:0007669"/>
    <property type="project" value="UniProtKB-UniRule"/>
</dbReference>
<dbReference type="InterPro" id="IPR036390">
    <property type="entry name" value="WH_DNA-bd_sf"/>
</dbReference>
<feature type="compositionally biased region" description="Low complexity" evidence="3">
    <location>
        <begin position="244"/>
        <end position="263"/>
    </location>
</feature>
<feature type="compositionally biased region" description="Basic and acidic residues" evidence="3">
    <location>
        <begin position="225"/>
        <end position="243"/>
    </location>
</feature>
<dbReference type="OrthoDB" id="439993at2759"/>
<dbReference type="InterPro" id="IPR006630">
    <property type="entry name" value="La_HTH"/>
</dbReference>
<feature type="region of interest" description="Disordered" evidence="3">
    <location>
        <begin position="431"/>
        <end position="456"/>
    </location>
</feature>
<feature type="domain" description="RRM" evidence="4">
    <location>
        <begin position="464"/>
        <end position="550"/>
    </location>
</feature>
<dbReference type="InterPro" id="IPR036388">
    <property type="entry name" value="WH-like_DNA-bd_sf"/>
</dbReference>
<feature type="compositionally biased region" description="Low complexity" evidence="3">
    <location>
        <begin position="950"/>
        <end position="965"/>
    </location>
</feature>
<dbReference type="Pfam" id="PF05383">
    <property type="entry name" value="La"/>
    <property type="match status" value="1"/>
</dbReference>
<proteinExistence type="predicted"/>
<dbReference type="InterPro" id="IPR012677">
    <property type="entry name" value="Nucleotide-bd_a/b_plait_sf"/>
</dbReference>
<dbReference type="PANTHER" id="PTHR15241:SF390">
    <property type="entry name" value="POLYADENYLATE-BINDING PROTEIN"/>
    <property type="match status" value="1"/>
</dbReference>
<dbReference type="PANTHER" id="PTHR15241">
    <property type="entry name" value="TRANSFORMER-2-RELATED"/>
    <property type="match status" value="1"/>
</dbReference>